<dbReference type="InterPro" id="IPR036291">
    <property type="entry name" value="NAD(P)-bd_dom_sf"/>
</dbReference>
<feature type="domain" description="NAD(P)-binding" evidence="2">
    <location>
        <begin position="7"/>
        <end position="173"/>
    </location>
</feature>
<dbReference type="SUPFAM" id="SSF51735">
    <property type="entry name" value="NAD(P)-binding Rossmann-fold domains"/>
    <property type="match status" value="1"/>
</dbReference>
<comment type="caution">
    <text evidence="3">The sequence shown here is derived from an EMBL/GenBank/DDBJ whole genome shotgun (WGS) entry which is preliminary data.</text>
</comment>
<keyword evidence="4" id="KW-1185">Reference proteome</keyword>
<protein>
    <submittedName>
        <fullName evidence="3">NmrA family transcriptional regulator</fullName>
    </submittedName>
</protein>
<accession>A0A512BVB1</accession>
<dbReference type="PANTHER" id="PTHR42748">
    <property type="entry name" value="NITROGEN METABOLITE REPRESSION PROTEIN NMRA FAMILY MEMBER"/>
    <property type="match status" value="1"/>
</dbReference>
<reference evidence="3 4" key="1">
    <citation type="submission" date="2019-07" db="EMBL/GenBank/DDBJ databases">
        <title>Whole genome shotgun sequence of Microvirga aerophila NBRC 106136.</title>
        <authorList>
            <person name="Hosoyama A."/>
            <person name="Uohara A."/>
            <person name="Ohji S."/>
            <person name="Ichikawa N."/>
        </authorList>
    </citation>
    <scope>NUCLEOTIDE SEQUENCE [LARGE SCALE GENOMIC DNA]</scope>
    <source>
        <strain evidence="3 4">NBRC 106136</strain>
    </source>
</reference>
<name>A0A512BVB1_9HYPH</name>
<dbReference type="Proteomes" id="UP000321085">
    <property type="component" value="Unassembled WGS sequence"/>
</dbReference>
<evidence type="ECO:0000313" key="3">
    <source>
        <dbReference type="EMBL" id="GEO15880.1"/>
    </source>
</evidence>
<dbReference type="RefSeq" id="WP_114188013.1">
    <property type="nucleotide sequence ID" value="NZ_BJYU01000050.1"/>
</dbReference>
<organism evidence="3 4">
    <name type="scientific">Microvirga aerophila</name>
    <dbReference type="NCBI Taxonomy" id="670291"/>
    <lineage>
        <taxon>Bacteria</taxon>
        <taxon>Pseudomonadati</taxon>
        <taxon>Pseudomonadota</taxon>
        <taxon>Alphaproteobacteria</taxon>
        <taxon>Hyphomicrobiales</taxon>
        <taxon>Methylobacteriaceae</taxon>
        <taxon>Microvirga</taxon>
    </lineage>
</organism>
<dbReference type="InterPro" id="IPR051164">
    <property type="entry name" value="NmrA-like_oxidored"/>
</dbReference>
<evidence type="ECO:0000256" key="1">
    <source>
        <dbReference type="ARBA" id="ARBA00022857"/>
    </source>
</evidence>
<proteinExistence type="predicted"/>
<dbReference type="AlphaFoldDB" id="A0A512BVB1"/>
<dbReference type="InterPro" id="IPR016040">
    <property type="entry name" value="NAD(P)-bd_dom"/>
</dbReference>
<dbReference type="Pfam" id="PF13460">
    <property type="entry name" value="NAD_binding_10"/>
    <property type="match status" value="1"/>
</dbReference>
<gene>
    <name evidence="3" type="ORF">MAE02_35760</name>
</gene>
<dbReference type="OrthoDB" id="9771302at2"/>
<evidence type="ECO:0000313" key="4">
    <source>
        <dbReference type="Proteomes" id="UP000321085"/>
    </source>
</evidence>
<evidence type="ECO:0000259" key="2">
    <source>
        <dbReference type="Pfam" id="PF13460"/>
    </source>
</evidence>
<sequence>MKIVINGGTGLIGSRTVTRLRGAGHDVVAASPQSGINSVTGEGLAEAVKGAQVIVDLSNSPSWEDAAVLEFFQKSTGNLLAAAKANGVKHYVALSVVGTERLQASGYFVAKQTQETLIKNSGVPYTLVHATQFFDLLGFLVNSWALGDKVVVPTALIQPIAPDDVADVMAEVALASPRNGILEISGPERFPIRDLVAKYLAATGDARAVEASADVPYSGARLEEATLVSDNNPRLGKIDFDQWFQSRAKAA</sequence>
<dbReference type="Gene3D" id="3.40.50.720">
    <property type="entry name" value="NAD(P)-binding Rossmann-like Domain"/>
    <property type="match status" value="1"/>
</dbReference>
<keyword evidence="1" id="KW-0521">NADP</keyword>
<dbReference type="PANTHER" id="PTHR42748:SF3">
    <property type="entry name" value="BLL4366 PROTEIN"/>
    <property type="match status" value="1"/>
</dbReference>
<dbReference type="EMBL" id="BJYU01000050">
    <property type="protein sequence ID" value="GEO15880.1"/>
    <property type="molecule type" value="Genomic_DNA"/>
</dbReference>